<dbReference type="EMBL" id="CP048049">
    <property type="protein sequence ID" value="QIS44632.1"/>
    <property type="molecule type" value="Genomic_DNA"/>
</dbReference>
<feature type="compositionally biased region" description="Basic and acidic residues" evidence="1">
    <location>
        <begin position="19"/>
        <end position="52"/>
    </location>
</feature>
<dbReference type="KEGG" id="ccap:AES38_05795"/>
<feature type="region of interest" description="Disordered" evidence="1">
    <location>
        <begin position="1"/>
        <end position="89"/>
    </location>
</feature>
<name>A0A0M4H6D7_9MICO</name>
<dbReference type="AlphaFoldDB" id="A0A0M4H6D7"/>
<organism evidence="2 3">
    <name type="scientific">Clavibacter capsici</name>
    <dbReference type="NCBI Taxonomy" id="1874630"/>
    <lineage>
        <taxon>Bacteria</taxon>
        <taxon>Bacillati</taxon>
        <taxon>Actinomycetota</taxon>
        <taxon>Actinomycetes</taxon>
        <taxon>Micrococcales</taxon>
        <taxon>Microbacteriaceae</taxon>
        <taxon>Clavibacter</taxon>
    </lineage>
</organism>
<evidence type="ECO:0000313" key="2">
    <source>
        <dbReference type="EMBL" id="QIS44632.1"/>
    </source>
</evidence>
<sequence>MSTHEQDQPIMDGATEATADEKRAGLAEQVAYDHRDRGSEAMAAELDRRTEDSGLGDGPADPAATQATSTGRDGVDGEADAEVDGPHPA</sequence>
<reference evidence="2 3" key="1">
    <citation type="journal article" date="2020" name="Mol. Plant Pathol.">
        <title>Plasmid composition and the chpG gene determine the virulence level of Clavibacter capsici natural isolates in pepper.</title>
        <authorList>
            <person name="Hwang I.S."/>
            <person name="Lee H.M."/>
            <person name="Oh E.J."/>
            <person name="Lee S."/>
            <person name="Heu S."/>
            <person name="Oh C.S."/>
        </authorList>
    </citation>
    <scope>NUCLEOTIDE SEQUENCE [LARGE SCALE GENOMIC DNA]</scope>
    <source>
        <strain evidence="2 3">1101</strain>
    </source>
</reference>
<protein>
    <submittedName>
        <fullName evidence="2">Uncharacterized protein</fullName>
    </submittedName>
</protein>
<dbReference type="RefSeq" id="WP_053774167.1">
    <property type="nucleotide sequence ID" value="NZ_CP012573.1"/>
</dbReference>
<evidence type="ECO:0000313" key="3">
    <source>
        <dbReference type="Proteomes" id="UP000503164"/>
    </source>
</evidence>
<dbReference type="Proteomes" id="UP000503164">
    <property type="component" value="Chromosome"/>
</dbReference>
<accession>A0A0M4H6D7</accession>
<proteinExistence type="predicted"/>
<gene>
    <name evidence="2" type="ORF">GW570_05810</name>
</gene>
<keyword evidence="3" id="KW-1185">Reference proteome</keyword>
<evidence type="ECO:0000256" key="1">
    <source>
        <dbReference type="SAM" id="MobiDB-lite"/>
    </source>
</evidence>